<dbReference type="EMBL" id="JADFTS010000009">
    <property type="protein sequence ID" value="KAF9588900.1"/>
    <property type="molecule type" value="Genomic_DNA"/>
</dbReference>
<dbReference type="InterPro" id="IPR053781">
    <property type="entry name" value="F-box_AtFBL13-like"/>
</dbReference>
<dbReference type="InterPro" id="IPR055411">
    <property type="entry name" value="LRR_FXL15/At3g58940/PEG3-like"/>
</dbReference>
<dbReference type="PANTHER" id="PTHR31900:SF30">
    <property type="entry name" value="SUPERFAMILY PROTEIN, PUTATIVE-RELATED"/>
    <property type="match status" value="1"/>
</dbReference>
<dbReference type="InterPro" id="IPR050232">
    <property type="entry name" value="FBL13/AtMIF1-like"/>
</dbReference>
<dbReference type="Pfam" id="PF00646">
    <property type="entry name" value="F-box"/>
    <property type="match status" value="2"/>
</dbReference>
<dbReference type="PROSITE" id="PS50181">
    <property type="entry name" value="FBOX"/>
    <property type="match status" value="1"/>
</dbReference>
<dbReference type="InterPro" id="IPR001810">
    <property type="entry name" value="F-box_dom"/>
</dbReference>
<dbReference type="SUPFAM" id="SSF52047">
    <property type="entry name" value="RNI-like"/>
    <property type="match status" value="2"/>
</dbReference>
<gene>
    <name evidence="2" type="ORF">IFM89_016863</name>
</gene>
<protein>
    <recommendedName>
        <fullName evidence="1">F-box domain-containing protein</fullName>
    </recommendedName>
</protein>
<dbReference type="CDD" id="cd22160">
    <property type="entry name" value="F-box_AtFBL13-like"/>
    <property type="match status" value="1"/>
</dbReference>
<proteinExistence type="predicted"/>
<evidence type="ECO:0000259" key="1">
    <source>
        <dbReference type="PROSITE" id="PS50181"/>
    </source>
</evidence>
<feature type="domain" description="F-box" evidence="1">
    <location>
        <begin position="17"/>
        <end position="67"/>
    </location>
</feature>
<dbReference type="PANTHER" id="PTHR31900">
    <property type="entry name" value="F-BOX/RNI SUPERFAMILY PROTEIN-RELATED"/>
    <property type="match status" value="1"/>
</dbReference>
<name>A0A835GYJ7_9MAGN</name>
<sequence>MQITIQESMHESMTDNEDRISTLPDSLLTHILSSLDMKQIVQTSVLSKTWTSIWLSFPYLNFDFRNYCTHNLIRHDCPCVGMYKDFLNKVFFFRESSTILAFRLNWQNVHISNSRETNTLIQNAVRRNVRELDLQFCGDCSIFRLSPYLFTCKSLTTLKLTILCYLCGETRSDLHFLIHKVLRRPLLTLPEALNLPSLKTLHLQSLHFQGAIEVFLSSCPLLETLILITCGLDQSNEVTISGPQLKYLEIDRLYGNASTRSKEKCKINVSAPNLTTFRCRDDTSNEYAMENVPSLVMADIDIESIDELSTGLLQMLGELHNVIRSLKLSAPLVEVIPKAFELRPAQFSALKHLKLKTWFSRESINCIKCILQNSYCLETLIVDAVKAKVGSSQDKDIRVFGPTVISEQSDLYKLRSVKIGSILEGLAELEFLKYLLKNAISLERLVVTFKHSPDQQTQVMNFSERLLALPRASLIVEILSGNNLVHTKKSENMDGEGRMSYLPESIVDQIRSLLPVKDMIQSRLVSKSWRSEVWKSSPFLFFDVSMYYDHDSSHNQRYMQGHHCFPKLFKELVHKVLYFRDNNCNLRILHLNCGVDDSASSSLINLVTTYAVCYSVQELDLQFYPKFSCLLPKSLFTSTSLTTLRLRLKMAIHREYGNDWSDENHMDENDEDRRFGMTVTSFDIPETFSLPSLKTLHLQSVYFPETQFMQQILSSCPVLETLIIINCVLDENDALTISATQLEHLEIDMLWFYNPGNHRGGTKCNIKVYAPNLNTFRCKADISSAFSVEDLFSLVEADIEMKLPLKSTEEKFLDLSSDRKKELGKKMLKLLGGLYNAKSISLSAPLLEFMTAGPTMRDGYLGSRLGPETGNTTATPPIWLPQSQTRSWLMRNVARQDRLKSDFVISKAIGLLPTPFSSLRKLKLETWLTRDSIRGIKYLLQNSCNLETLLLIITRINLGSTTILDYWGANSLSNKCNLNHLRSIEIQVENPVILGRLIEIDIFKYLLKNAIALEKLIINSKAADSQRQLMKFGERILALPRSSSSVEILYF</sequence>
<dbReference type="Pfam" id="PF24758">
    <property type="entry name" value="LRR_At5g56370"/>
    <property type="match status" value="2"/>
</dbReference>
<evidence type="ECO:0000313" key="2">
    <source>
        <dbReference type="EMBL" id="KAF9588900.1"/>
    </source>
</evidence>
<accession>A0A835GYJ7</accession>
<dbReference type="SMART" id="SM00256">
    <property type="entry name" value="FBOX"/>
    <property type="match status" value="2"/>
</dbReference>
<dbReference type="AlphaFoldDB" id="A0A835GYJ7"/>
<dbReference type="InterPro" id="IPR036047">
    <property type="entry name" value="F-box-like_dom_sf"/>
</dbReference>
<dbReference type="SMART" id="SM00579">
    <property type="entry name" value="FBD"/>
    <property type="match status" value="2"/>
</dbReference>
<organism evidence="2 3">
    <name type="scientific">Coptis chinensis</name>
    <dbReference type="NCBI Taxonomy" id="261450"/>
    <lineage>
        <taxon>Eukaryota</taxon>
        <taxon>Viridiplantae</taxon>
        <taxon>Streptophyta</taxon>
        <taxon>Embryophyta</taxon>
        <taxon>Tracheophyta</taxon>
        <taxon>Spermatophyta</taxon>
        <taxon>Magnoliopsida</taxon>
        <taxon>Ranunculales</taxon>
        <taxon>Ranunculaceae</taxon>
        <taxon>Coptidoideae</taxon>
        <taxon>Coptis</taxon>
    </lineage>
</organism>
<dbReference type="Proteomes" id="UP000631114">
    <property type="component" value="Unassembled WGS sequence"/>
</dbReference>
<dbReference type="Gene3D" id="3.80.10.10">
    <property type="entry name" value="Ribonuclease Inhibitor"/>
    <property type="match status" value="2"/>
</dbReference>
<comment type="caution">
    <text evidence="2">The sequence shown here is derived from an EMBL/GenBank/DDBJ whole genome shotgun (WGS) entry which is preliminary data.</text>
</comment>
<evidence type="ECO:0000313" key="3">
    <source>
        <dbReference type="Proteomes" id="UP000631114"/>
    </source>
</evidence>
<reference evidence="2 3" key="1">
    <citation type="submission" date="2020-10" db="EMBL/GenBank/DDBJ databases">
        <title>The Coptis chinensis genome and diversification of protoberbering-type alkaloids.</title>
        <authorList>
            <person name="Wang B."/>
            <person name="Shu S."/>
            <person name="Song C."/>
            <person name="Liu Y."/>
        </authorList>
    </citation>
    <scope>NUCLEOTIDE SEQUENCE [LARGE SCALE GENOMIC DNA]</scope>
    <source>
        <strain evidence="2">HL-2020</strain>
        <tissue evidence="2">Leaf</tissue>
    </source>
</reference>
<dbReference type="SUPFAM" id="SSF81383">
    <property type="entry name" value="F-box domain"/>
    <property type="match status" value="2"/>
</dbReference>
<dbReference type="InterPro" id="IPR032675">
    <property type="entry name" value="LRR_dom_sf"/>
</dbReference>
<dbReference type="Gene3D" id="1.20.1280.50">
    <property type="match status" value="1"/>
</dbReference>
<keyword evidence="3" id="KW-1185">Reference proteome</keyword>
<dbReference type="InterPro" id="IPR006566">
    <property type="entry name" value="FBD"/>
</dbReference>